<comment type="subcellular location">
    <subcellularLocation>
        <location evidence="1">Membrane</location>
        <topology evidence="1">Multi-pass membrane protein</topology>
    </subcellularLocation>
</comment>
<evidence type="ECO:0000313" key="6">
    <source>
        <dbReference type="EMBL" id="PXF45985.1"/>
    </source>
</evidence>
<sequence>MNAPPKTNGATSAMPPPASAPVTVQTASVDVRLAFIRKVYVLLFINFAITIGVSCAFTFIDSVRSFIVQRTYLIWISIAVAIVALLFLACVPLKFPLNLIVMYIFVLSFSAMIGVIVARYYDAGWGGIVLQAFIATAAVFFSVTAFVFVTKIDFSFLRYFLFAGLVVLVVLSLFSFLVPFPRNGRSRWFVFGISVLGYVCPSHFFKRKRSLCSNRVSARARLLLFRDRLAFFAFATPVLRLYAEYVVLVFTNCELHFTSSERSVLLTVFRPPHAYLRAIASLFLPIRHQKALLMTGYLLYDTSMVLKRYGPDQWLIAVVSLYVDVTNLFLYLLNIFSFVN</sequence>
<comment type="caution">
    <text evidence="5">Lacks conserved residue(s) required for the propagation of feature annotation.</text>
</comment>
<evidence type="ECO:0000256" key="5">
    <source>
        <dbReference type="RuleBase" id="RU004379"/>
    </source>
</evidence>
<feature type="transmembrane region" description="Helical" evidence="5">
    <location>
        <begin position="156"/>
        <end position="180"/>
    </location>
</feature>
<dbReference type="PANTHER" id="PTHR23291:SF50">
    <property type="entry name" value="PROTEIN LIFEGUARD 4"/>
    <property type="match status" value="1"/>
</dbReference>
<dbReference type="OrthoDB" id="7933078at2759"/>
<accession>A0A2V3IV70</accession>
<name>A0A2V3IV70_9FLOR</name>
<feature type="transmembrane region" description="Helical" evidence="5">
    <location>
        <begin position="186"/>
        <end position="205"/>
    </location>
</feature>
<protein>
    <submittedName>
        <fullName evidence="6">Golgi anti-apoptotic protein</fullName>
    </submittedName>
</protein>
<keyword evidence="4 5" id="KW-0472">Membrane</keyword>
<feature type="transmembrane region" description="Helical" evidence="5">
    <location>
        <begin position="229"/>
        <end position="250"/>
    </location>
</feature>
<feature type="transmembrane region" description="Helical" evidence="5">
    <location>
        <begin position="39"/>
        <end position="60"/>
    </location>
</feature>
<evidence type="ECO:0000256" key="2">
    <source>
        <dbReference type="ARBA" id="ARBA00022692"/>
    </source>
</evidence>
<comment type="caution">
    <text evidence="6">The sequence shown here is derived from an EMBL/GenBank/DDBJ whole genome shotgun (WGS) entry which is preliminary data.</text>
</comment>
<dbReference type="GO" id="GO:0016020">
    <property type="term" value="C:membrane"/>
    <property type="evidence" value="ECO:0007669"/>
    <property type="project" value="UniProtKB-SubCell"/>
</dbReference>
<dbReference type="EMBL" id="NBIV01000047">
    <property type="protein sequence ID" value="PXF45985.1"/>
    <property type="molecule type" value="Genomic_DNA"/>
</dbReference>
<feature type="transmembrane region" description="Helical" evidence="5">
    <location>
        <begin position="127"/>
        <end position="149"/>
    </location>
</feature>
<dbReference type="Proteomes" id="UP000247409">
    <property type="component" value="Unassembled WGS sequence"/>
</dbReference>
<reference evidence="6 7" key="1">
    <citation type="journal article" date="2018" name="Mol. Biol. Evol.">
        <title>Analysis of the draft genome of the red seaweed Gracilariopsis chorda provides insights into genome size evolution in Rhodophyta.</title>
        <authorList>
            <person name="Lee J."/>
            <person name="Yang E.C."/>
            <person name="Graf L."/>
            <person name="Yang J.H."/>
            <person name="Qiu H."/>
            <person name="Zel Zion U."/>
            <person name="Chan C.X."/>
            <person name="Stephens T.G."/>
            <person name="Weber A.P.M."/>
            <person name="Boo G.H."/>
            <person name="Boo S.M."/>
            <person name="Kim K.M."/>
            <person name="Shin Y."/>
            <person name="Jung M."/>
            <person name="Lee S.J."/>
            <person name="Yim H.S."/>
            <person name="Lee J.H."/>
            <person name="Bhattacharya D."/>
            <person name="Yoon H.S."/>
        </authorList>
    </citation>
    <scope>NUCLEOTIDE SEQUENCE [LARGE SCALE GENOMIC DNA]</scope>
    <source>
        <strain evidence="6 7">SKKU-2015</strain>
        <tissue evidence="6">Whole body</tissue>
    </source>
</reference>
<evidence type="ECO:0000256" key="4">
    <source>
        <dbReference type="ARBA" id="ARBA00023136"/>
    </source>
</evidence>
<dbReference type="AlphaFoldDB" id="A0A2V3IV70"/>
<feature type="transmembrane region" description="Helical" evidence="5">
    <location>
        <begin position="314"/>
        <end position="339"/>
    </location>
</feature>
<evidence type="ECO:0000313" key="7">
    <source>
        <dbReference type="Proteomes" id="UP000247409"/>
    </source>
</evidence>
<comment type="similarity">
    <text evidence="5">Belongs to the BI1 family.</text>
</comment>
<evidence type="ECO:0000256" key="1">
    <source>
        <dbReference type="ARBA" id="ARBA00004141"/>
    </source>
</evidence>
<feature type="transmembrane region" description="Helical" evidence="5">
    <location>
        <begin position="100"/>
        <end position="121"/>
    </location>
</feature>
<keyword evidence="3 5" id="KW-1133">Transmembrane helix</keyword>
<dbReference type="InterPro" id="IPR006214">
    <property type="entry name" value="Bax_inhibitor_1-related"/>
</dbReference>
<dbReference type="Pfam" id="PF01027">
    <property type="entry name" value="Bax1-I"/>
    <property type="match status" value="2"/>
</dbReference>
<evidence type="ECO:0000256" key="3">
    <source>
        <dbReference type="ARBA" id="ARBA00022989"/>
    </source>
</evidence>
<keyword evidence="2 5" id="KW-0812">Transmembrane</keyword>
<keyword evidence="7" id="KW-1185">Reference proteome</keyword>
<organism evidence="6 7">
    <name type="scientific">Gracilariopsis chorda</name>
    <dbReference type="NCBI Taxonomy" id="448386"/>
    <lineage>
        <taxon>Eukaryota</taxon>
        <taxon>Rhodophyta</taxon>
        <taxon>Florideophyceae</taxon>
        <taxon>Rhodymeniophycidae</taxon>
        <taxon>Gracilariales</taxon>
        <taxon>Gracilariaceae</taxon>
        <taxon>Gracilariopsis</taxon>
    </lineage>
</organism>
<feature type="transmembrane region" description="Helical" evidence="5">
    <location>
        <begin position="72"/>
        <end position="93"/>
    </location>
</feature>
<dbReference type="PANTHER" id="PTHR23291">
    <property type="entry name" value="BAX INHIBITOR-RELATED"/>
    <property type="match status" value="1"/>
</dbReference>
<gene>
    <name evidence="6" type="ORF">BWQ96_04241</name>
</gene>
<proteinExistence type="inferred from homology"/>